<keyword evidence="4" id="KW-1185">Reference proteome</keyword>
<keyword evidence="1" id="KW-0472">Membrane</keyword>
<evidence type="ECO:0000313" key="4">
    <source>
        <dbReference type="Proteomes" id="UP001499895"/>
    </source>
</evidence>
<name>A0ABP3KMH2_9ACTN</name>
<dbReference type="Proteomes" id="UP001499895">
    <property type="component" value="Unassembled WGS sequence"/>
</dbReference>
<dbReference type="InterPro" id="IPR000633">
    <property type="entry name" value="Vinculin_CS"/>
</dbReference>
<dbReference type="EMBL" id="BAAAHB010000076">
    <property type="protein sequence ID" value="GAA0482786.1"/>
    <property type="molecule type" value="Genomic_DNA"/>
</dbReference>
<accession>A0ABP3KMH2</accession>
<dbReference type="SUPFAM" id="SSF56112">
    <property type="entry name" value="Protein kinase-like (PK-like)"/>
    <property type="match status" value="1"/>
</dbReference>
<evidence type="ECO:0008006" key="5">
    <source>
        <dbReference type="Google" id="ProtNLM"/>
    </source>
</evidence>
<protein>
    <recommendedName>
        <fullName evidence="5">Aminoglycoside phosphotransferase</fullName>
    </recommendedName>
</protein>
<reference evidence="4" key="1">
    <citation type="journal article" date="2019" name="Int. J. Syst. Evol. Microbiol.">
        <title>The Global Catalogue of Microorganisms (GCM) 10K type strain sequencing project: providing services to taxonomists for standard genome sequencing and annotation.</title>
        <authorList>
            <consortium name="The Broad Institute Genomics Platform"/>
            <consortium name="The Broad Institute Genome Sequencing Center for Infectious Disease"/>
            <person name="Wu L."/>
            <person name="Ma J."/>
        </authorList>
    </citation>
    <scope>NUCLEOTIDE SEQUENCE [LARGE SCALE GENOMIC DNA]</scope>
    <source>
        <strain evidence="4">JCM 10649</strain>
    </source>
</reference>
<organism evidence="3 4">
    <name type="scientific">Streptomyces stramineus</name>
    <dbReference type="NCBI Taxonomy" id="173861"/>
    <lineage>
        <taxon>Bacteria</taxon>
        <taxon>Bacillati</taxon>
        <taxon>Actinomycetota</taxon>
        <taxon>Actinomycetes</taxon>
        <taxon>Kitasatosporales</taxon>
        <taxon>Streptomycetaceae</taxon>
        <taxon>Streptomyces</taxon>
    </lineage>
</organism>
<dbReference type="InterPro" id="IPR011009">
    <property type="entry name" value="Kinase-like_dom_sf"/>
</dbReference>
<sequence length="305" mass="33692">MDSKLTAAILADICARTGQPLPTREEMRVWDMSGVERLRFPPKMRTAIYKYAVEPFATEDEILRAADRSGVPVPKVVGSIVRDGTLGMVIEDLGEETREAQDADGIVAAVALHQAPAAPSLREMDEDALAALPELALGHLRRLREAGRWDEETAELAFALDSLAASAEKRATGAELGPYGWVHSEFHPTSLHIGEDGWRLLDFARAFTGPGLFDLASWHGTTGDPDPKRLRAFIEAYANAGGDKNALAERGGLPAERWALGWHRVWASEWFMEQALRWINNPEDDPLYIKVVRKHLLAAVRLLEA</sequence>
<dbReference type="PROSITE" id="PS00664">
    <property type="entry name" value="VINCULIN_2"/>
    <property type="match status" value="1"/>
</dbReference>
<evidence type="ECO:0000313" key="3">
    <source>
        <dbReference type="EMBL" id="GAA0482786.1"/>
    </source>
</evidence>
<evidence type="ECO:0000256" key="2">
    <source>
        <dbReference type="ARBA" id="ARBA00029433"/>
    </source>
</evidence>
<gene>
    <name evidence="3" type="ORF">GCM10009544_50880</name>
</gene>
<proteinExistence type="predicted"/>
<dbReference type="RefSeq" id="WP_344094949.1">
    <property type="nucleotide sequence ID" value="NZ_BAAAHB010000076.1"/>
</dbReference>
<evidence type="ECO:0000256" key="1">
    <source>
        <dbReference type="ARBA" id="ARBA00023136"/>
    </source>
</evidence>
<comment type="caution">
    <text evidence="3">The sequence shown here is derived from an EMBL/GenBank/DDBJ whole genome shotgun (WGS) entry which is preliminary data.</text>
</comment>
<dbReference type="Gene3D" id="3.90.1200.10">
    <property type="match status" value="1"/>
</dbReference>
<comment type="subcellular location">
    <subcellularLocation>
        <location evidence="2">Endomembrane system</location>
        <topology evidence="2">Peripheral membrane protein</topology>
        <orientation evidence="2">Cytoplasmic side</orientation>
    </subcellularLocation>
</comment>